<accession>A0A1F5WNY0</accession>
<keyword evidence="5" id="KW-0460">Magnesium</keyword>
<dbReference type="GO" id="GO:0006351">
    <property type="term" value="P:DNA-templated transcription"/>
    <property type="evidence" value="ECO:0007669"/>
    <property type="project" value="TreeGrafter"/>
</dbReference>
<proteinExistence type="predicted"/>
<evidence type="ECO:0000313" key="9">
    <source>
        <dbReference type="Proteomes" id="UP000177723"/>
    </source>
</evidence>
<dbReference type="NCBIfam" id="TIGR01573">
    <property type="entry name" value="cas2"/>
    <property type="match status" value="1"/>
</dbReference>
<dbReference type="PANTHER" id="PTHR30319:SF1">
    <property type="entry name" value="TRANSCRIPTIONAL REPRESSOR PAAX"/>
    <property type="match status" value="1"/>
</dbReference>
<dbReference type="GO" id="GO:0004521">
    <property type="term" value="F:RNA endonuclease activity"/>
    <property type="evidence" value="ECO:0007669"/>
    <property type="project" value="InterPro"/>
</dbReference>
<evidence type="ECO:0000256" key="6">
    <source>
        <dbReference type="ARBA" id="ARBA00023118"/>
    </source>
</evidence>
<evidence type="ECO:0000313" key="8">
    <source>
        <dbReference type="EMBL" id="OGF77356.1"/>
    </source>
</evidence>
<dbReference type="Proteomes" id="UP000177723">
    <property type="component" value="Unassembled WGS sequence"/>
</dbReference>
<dbReference type="Pfam" id="PF20803">
    <property type="entry name" value="PaaX_M"/>
    <property type="match status" value="1"/>
</dbReference>
<organism evidence="8 9">
    <name type="scientific">Candidatus Giovannonibacteria bacterium RIFCSPHIGHO2_12_FULL_43_15</name>
    <dbReference type="NCBI Taxonomy" id="1798341"/>
    <lineage>
        <taxon>Bacteria</taxon>
        <taxon>Candidatus Giovannoniibacteriota</taxon>
    </lineage>
</organism>
<protein>
    <submittedName>
        <fullName evidence="8">CRISPR-associated endonuclease Cas2</fullName>
    </submittedName>
</protein>
<keyword evidence="3 8" id="KW-0255">Endonuclease</keyword>
<evidence type="ECO:0000256" key="4">
    <source>
        <dbReference type="ARBA" id="ARBA00022801"/>
    </source>
</evidence>
<comment type="caution">
    <text evidence="8">The sequence shown here is derived from an EMBL/GenBank/DDBJ whole genome shotgun (WGS) entry which is preliminary data.</text>
</comment>
<dbReference type="AlphaFoldDB" id="A0A1F5WNY0"/>
<dbReference type="InterPro" id="IPR021127">
    <property type="entry name" value="CRISPR_associated_Cas2"/>
</dbReference>
<keyword evidence="6" id="KW-0051">Antiviral defense</keyword>
<dbReference type="InterPro" id="IPR048846">
    <property type="entry name" value="PaaX-like_central"/>
</dbReference>
<name>A0A1F5WNY0_9BACT</name>
<evidence type="ECO:0000256" key="5">
    <source>
        <dbReference type="ARBA" id="ARBA00022842"/>
    </source>
</evidence>
<keyword evidence="4" id="KW-0378">Hydrolase</keyword>
<evidence type="ECO:0000256" key="1">
    <source>
        <dbReference type="ARBA" id="ARBA00022722"/>
    </source>
</evidence>
<dbReference type="PANTHER" id="PTHR30319">
    <property type="entry name" value="PHENYLACETIC ACID REGULATOR-RELATED TRANSCRIPTIONAL REPRESSOR"/>
    <property type="match status" value="1"/>
</dbReference>
<sequence length="189" mass="22375">METKKLDIKIGPVTQKVLLLLMGGLALGLTHSPRQYFQILKGIRKNWEAINRRALRKSIIRLYQARLVEAKDNPDGSSTILLTEKGETRALTYQIDEMKIPAMQKWDKKWRIVLFDIPERQKKARDALSKSLKRLGFYQFQKSVFVHPFECWNEIDYIIEFFSLRPYVRMIVGEHIDNGEELKRHFRLK</sequence>
<reference evidence="8 9" key="1">
    <citation type="journal article" date="2016" name="Nat. Commun.">
        <title>Thousands of microbial genomes shed light on interconnected biogeochemical processes in an aquifer system.</title>
        <authorList>
            <person name="Anantharaman K."/>
            <person name="Brown C.T."/>
            <person name="Hug L.A."/>
            <person name="Sharon I."/>
            <person name="Castelle C.J."/>
            <person name="Probst A.J."/>
            <person name="Thomas B.C."/>
            <person name="Singh A."/>
            <person name="Wilkins M.J."/>
            <person name="Karaoz U."/>
            <person name="Brodie E.L."/>
            <person name="Williams K.H."/>
            <person name="Hubbard S.S."/>
            <person name="Banfield J.F."/>
        </authorList>
    </citation>
    <scope>NUCLEOTIDE SEQUENCE [LARGE SCALE GENOMIC DNA]</scope>
</reference>
<dbReference type="GO" id="GO:0043571">
    <property type="term" value="P:maintenance of CRISPR repeat elements"/>
    <property type="evidence" value="ECO:0007669"/>
    <property type="project" value="InterPro"/>
</dbReference>
<gene>
    <name evidence="8" type="ORF">A3F23_00200</name>
</gene>
<dbReference type="EMBL" id="MFHT01000020">
    <property type="protein sequence ID" value="OGF77356.1"/>
    <property type="molecule type" value="Genomic_DNA"/>
</dbReference>
<evidence type="ECO:0000256" key="3">
    <source>
        <dbReference type="ARBA" id="ARBA00022759"/>
    </source>
</evidence>
<evidence type="ECO:0000256" key="2">
    <source>
        <dbReference type="ARBA" id="ARBA00022723"/>
    </source>
</evidence>
<keyword evidence="2" id="KW-0479">Metal-binding</keyword>
<dbReference type="SUPFAM" id="SSF143430">
    <property type="entry name" value="TTP0101/SSO1404-like"/>
    <property type="match status" value="1"/>
</dbReference>
<evidence type="ECO:0000259" key="7">
    <source>
        <dbReference type="Pfam" id="PF20803"/>
    </source>
</evidence>
<keyword evidence="1" id="KW-0540">Nuclease</keyword>
<feature type="domain" description="Transcriptional repressor PaaX-like central Cas2-like" evidence="7">
    <location>
        <begin position="104"/>
        <end position="180"/>
    </location>
</feature>
<dbReference type="Gene3D" id="3.30.70.2650">
    <property type="match status" value="1"/>
</dbReference>